<gene>
    <name evidence="6" type="ORF">DIZ78_13110</name>
</gene>
<dbReference type="InterPro" id="IPR001845">
    <property type="entry name" value="HTH_ArsR_DNA-bd_dom"/>
</dbReference>
<evidence type="ECO:0000313" key="6">
    <source>
        <dbReference type="EMBL" id="RDH84172.1"/>
    </source>
</evidence>
<dbReference type="NCBIfam" id="NF033788">
    <property type="entry name" value="HTH_metalloreg"/>
    <property type="match status" value="1"/>
</dbReference>
<protein>
    <submittedName>
        <fullName evidence="6">Transcriptional regulator</fullName>
    </submittedName>
</protein>
<dbReference type="AlphaFoldDB" id="A0A370DH05"/>
<keyword evidence="1" id="KW-0059">Arsenical resistance</keyword>
<dbReference type="PROSITE" id="PS50987">
    <property type="entry name" value="HTH_ARSR_2"/>
    <property type="match status" value="1"/>
</dbReference>
<dbReference type="FunFam" id="1.10.10.10:FF:000279">
    <property type="entry name" value="Transcriptional regulator, ArsR family"/>
    <property type="match status" value="1"/>
</dbReference>
<evidence type="ECO:0000313" key="7">
    <source>
        <dbReference type="Proteomes" id="UP000254771"/>
    </source>
</evidence>
<dbReference type="InterPro" id="IPR051011">
    <property type="entry name" value="Metal_resp_trans_reg"/>
</dbReference>
<feature type="domain" description="HTH arsR-type" evidence="5">
    <location>
        <begin position="1"/>
        <end position="93"/>
    </location>
</feature>
<name>A0A370DH05_9GAMM</name>
<dbReference type="PANTHER" id="PTHR43132:SF2">
    <property type="entry name" value="ARSENICAL RESISTANCE OPERON REPRESSOR ARSR-RELATED"/>
    <property type="match status" value="1"/>
</dbReference>
<dbReference type="Pfam" id="PF01022">
    <property type="entry name" value="HTH_5"/>
    <property type="match status" value="1"/>
</dbReference>
<comment type="caution">
    <text evidence="6">The sequence shown here is derived from an EMBL/GenBank/DDBJ whole genome shotgun (WGS) entry which is preliminary data.</text>
</comment>
<dbReference type="PANTHER" id="PTHR43132">
    <property type="entry name" value="ARSENICAL RESISTANCE OPERON REPRESSOR ARSR-RELATED"/>
    <property type="match status" value="1"/>
</dbReference>
<keyword evidence="3" id="KW-0238">DNA-binding</keyword>
<dbReference type="SMART" id="SM00418">
    <property type="entry name" value="HTH_ARSR"/>
    <property type="match status" value="1"/>
</dbReference>
<evidence type="ECO:0000256" key="2">
    <source>
        <dbReference type="ARBA" id="ARBA00023015"/>
    </source>
</evidence>
<dbReference type="PRINTS" id="PR00778">
    <property type="entry name" value="HTHARSR"/>
</dbReference>
<evidence type="ECO:0000259" key="5">
    <source>
        <dbReference type="PROSITE" id="PS50987"/>
    </source>
</evidence>
<evidence type="ECO:0000256" key="1">
    <source>
        <dbReference type="ARBA" id="ARBA00022849"/>
    </source>
</evidence>
<dbReference type="GO" id="GO:0003677">
    <property type="term" value="F:DNA binding"/>
    <property type="evidence" value="ECO:0007669"/>
    <property type="project" value="UniProtKB-KW"/>
</dbReference>
<proteinExistence type="predicted"/>
<dbReference type="InterPro" id="IPR036388">
    <property type="entry name" value="WH-like_DNA-bd_sf"/>
</dbReference>
<accession>A0A370DH05</accession>
<keyword evidence="4" id="KW-0804">Transcription</keyword>
<dbReference type="InterPro" id="IPR011991">
    <property type="entry name" value="ArsR-like_HTH"/>
</dbReference>
<dbReference type="EMBL" id="QFXE01000017">
    <property type="protein sequence ID" value="RDH84172.1"/>
    <property type="molecule type" value="Genomic_DNA"/>
</dbReference>
<organism evidence="6 7">
    <name type="scientific">endosymbiont of Escarpia spicata</name>
    <dbReference type="NCBI Taxonomy" id="2200908"/>
    <lineage>
        <taxon>Bacteria</taxon>
        <taxon>Pseudomonadati</taxon>
        <taxon>Pseudomonadota</taxon>
        <taxon>Gammaproteobacteria</taxon>
        <taxon>sulfur-oxidizing symbionts</taxon>
    </lineage>
</organism>
<keyword evidence="2" id="KW-0805">Transcription regulation</keyword>
<dbReference type="InterPro" id="IPR036390">
    <property type="entry name" value="WH_DNA-bd_sf"/>
</dbReference>
<dbReference type="Proteomes" id="UP000254771">
    <property type="component" value="Unassembled WGS sequence"/>
</dbReference>
<dbReference type="SUPFAM" id="SSF46785">
    <property type="entry name" value="Winged helix' DNA-binding domain"/>
    <property type="match status" value="1"/>
</dbReference>
<dbReference type="Gene3D" id="1.10.10.10">
    <property type="entry name" value="Winged helix-like DNA-binding domain superfamily/Winged helix DNA-binding domain"/>
    <property type="match status" value="1"/>
</dbReference>
<dbReference type="GO" id="GO:0046685">
    <property type="term" value="P:response to arsenic-containing substance"/>
    <property type="evidence" value="ECO:0007669"/>
    <property type="project" value="UniProtKB-KW"/>
</dbReference>
<evidence type="ECO:0000256" key="3">
    <source>
        <dbReference type="ARBA" id="ARBA00023125"/>
    </source>
</evidence>
<dbReference type="GO" id="GO:0003700">
    <property type="term" value="F:DNA-binding transcription factor activity"/>
    <property type="evidence" value="ECO:0007669"/>
    <property type="project" value="InterPro"/>
</dbReference>
<evidence type="ECO:0000256" key="4">
    <source>
        <dbReference type="ARBA" id="ARBA00023163"/>
    </source>
</evidence>
<dbReference type="CDD" id="cd00090">
    <property type="entry name" value="HTH_ARSR"/>
    <property type="match status" value="1"/>
</dbReference>
<keyword evidence="7" id="KW-1185">Reference proteome</keyword>
<sequence>MSPTLLFKALSDPTRLRCLSLLVNHEELCVCELTQALGLPQPKVSHHLAGLRKAELVSDRKVGLWIYYRLNPEVPPWVEAVIRKTAEGIRDEEPFSSDTVALVEMPNRPSGVCSA</sequence>
<reference evidence="6 7" key="1">
    <citation type="journal article" date="2018" name="ISME J.">
        <title>Endosymbiont genomes yield clues of tubeworm success.</title>
        <authorList>
            <person name="Li Y."/>
            <person name="Liles M.R."/>
            <person name="Halanych K.M."/>
        </authorList>
    </citation>
    <scope>NUCLEOTIDE SEQUENCE [LARGE SCALE GENOMIC DNA]</scope>
    <source>
        <strain evidence="6">A1462</strain>
    </source>
</reference>